<proteinExistence type="predicted"/>
<dbReference type="Proteomes" id="UP000829720">
    <property type="component" value="Unassembled WGS sequence"/>
</dbReference>
<dbReference type="AlphaFoldDB" id="A0A8T3DCT3"/>
<comment type="caution">
    <text evidence="1">The sequence shown here is derived from an EMBL/GenBank/DDBJ whole genome shotgun (WGS) entry which is preliminary data.</text>
</comment>
<dbReference type="EMBL" id="JAERUA010000012">
    <property type="protein sequence ID" value="KAI1892738.1"/>
    <property type="molecule type" value="Genomic_DNA"/>
</dbReference>
<evidence type="ECO:0000313" key="1">
    <source>
        <dbReference type="EMBL" id="KAI1892738.1"/>
    </source>
</evidence>
<name>A0A8T3DCT3_9TELE</name>
<sequence length="163" mass="18863">MQAWENRVKIWDPSLYRKKNLTFWPKNHPVLFPNVHTDHWTKMKTRVPSHVVSLPATIMMEKDLSVVSPSPKGHRIIQGSSGEHLPVLEPVVLEIPRKQLHGQKAFGASPCGRVSPQNLPLYRNEYNDRARRGFCYWLIEKRIPKSYGYSFGAYKSFLGLPRV</sequence>
<gene>
    <name evidence="1" type="ORF">AGOR_G00136630</name>
</gene>
<dbReference type="OrthoDB" id="8903066at2759"/>
<accession>A0A8T3DCT3</accession>
<protein>
    <submittedName>
        <fullName evidence="1">Uncharacterized protein</fullName>
    </submittedName>
</protein>
<keyword evidence="2" id="KW-1185">Reference proteome</keyword>
<reference evidence="1" key="1">
    <citation type="submission" date="2021-01" db="EMBL/GenBank/DDBJ databases">
        <authorList>
            <person name="Zahm M."/>
            <person name="Roques C."/>
            <person name="Cabau C."/>
            <person name="Klopp C."/>
            <person name="Donnadieu C."/>
            <person name="Jouanno E."/>
            <person name="Lampietro C."/>
            <person name="Louis A."/>
            <person name="Herpin A."/>
            <person name="Echchiki A."/>
            <person name="Berthelot C."/>
            <person name="Parey E."/>
            <person name="Roest-Crollius H."/>
            <person name="Braasch I."/>
            <person name="Postlethwait J."/>
            <person name="Bobe J."/>
            <person name="Montfort J."/>
            <person name="Bouchez O."/>
            <person name="Begum T."/>
            <person name="Mejri S."/>
            <person name="Adams A."/>
            <person name="Chen W.-J."/>
            <person name="Guiguen Y."/>
        </authorList>
    </citation>
    <scope>NUCLEOTIDE SEQUENCE</scope>
    <source>
        <tissue evidence="1">Blood</tissue>
    </source>
</reference>
<organism evidence="1 2">
    <name type="scientific">Albula goreensis</name>
    <dbReference type="NCBI Taxonomy" id="1534307"/>
    <lineage>
        <taxon>Eukaryota</taxon>
        <taxon>Metazoa</taxon>
        <taxon>Chordata</taxon>
        <taxon>Craniata</taxon>
        <taxon>Vertebrata</taxon>
        <taxon>Euteleostomi</taxon>
        <taxon>Actinopterygii</taxon>
        <taxon>Neopterygii</taxon>
        <taxon>Teleostei</taxon>
        <taxon>Albuliformes</taxon>
        <taxon>Albulidae</taxon>
        <taxon>Albula</taxon>
    </lineage>
</organism>
<evidence type="ECO:0000313" key="2">
    <source>
        <dbReference type="Proteomes" id="UP000829720"/>
    </source>
</evidence>